<keyword evidence="2" id="KW-1185">Reference proteome</keyword>
<evidence type="ECO:0000313" key="2">
    <source>
        <dbReference type="Proteomes" id="UP000812961"/>
    </source>
</evidence>
<sequence length="102" mass="11493">MFNENLDLLISRISGFETMVSNGFKTMDERMTTMEAKLIGIGNKVNGIESRLIDIEQKQIALDIQMESRFYALEVLIDKSTDPLTVRSKQPGRGLSRGRGKV</sequence>
<name>A0ABS7GJX6_9BACT</name>
<proteinExistence type="predicted"/>
<organism evidence="1 2">
    <name type="scientific">Chitinophaga rhizophila</name>
    <dbReference type="NCBI Taxonomy" id="2866212"/>
    <lineage>
        <taxon>Bacteria</taxon>
        <taxon>Pseudomonadati</taxon>
        <taxon>Bacteroidota</taxon>
        <taxon>Chitinophagia</taxon>
        <taxon>Chitinophagales</taxon>
        <taxon>Chitinophagaceae</taxon>
        <taxon>Chitinophaga</taxon>
    </lineage>
</organism>
<protein>
    <submittedName>
        <fullName evidence="1">Uncharacterized protein</fullName>
    </submittedName>
</protein>
<gene>
    <name evidence="1" type="ORF">K1Y79_21655</name>
</gene>
<dbReference type="EMBL" id="JAICCF010000004">
    <property type="protein sequence ID" value="MBW8686957.1"/>
    <property type="molecule type" value="Genomic_DNA"/>
</dbReference>
<dbReference type="RefSeq" id="WP_220252286.1">
    <property type="nucleotide sequence ID" value="NZ_JAICCF010000004.1"/>
</dbReference>
<evidence type="ECO:0000313" key="1">
    <source>
        <dbReference type="EMBL" id="MBW8686957.1"/>
    </source>
</evidence>
<comment type="caution">
    <text evidence="1">The sequence shown here is derived from an EMBL/GenBank/DDBJ whole genome shotgun (WGS) entry which is preliminary data.</text>
</comment>
<accession>A0ABS7GJX6</accession>
<reference evidence="1 2" key="1">
    <citation type="submission" date="2021-08" db="EMBL/GenBank/DDBJ databases">
        <title>The genome sequence of Chitinophaga sp. B61.</title>
        <authorList>
            <person name="Zhang X."/>
        </authorList>
    </citation>
    <scope>NUCLEOTIDE SEQUENCE [LARGE SCALE GENOMIC DNA]</scope>
    <source>
        <strain evidence="1 2">B61</strain>
    </source>
</reference>
<dbReference type="Proteomes" id="UP000812961">
    <property type="component" value="Unassembled WGS sequence"/>
</dbReference>